<evidence type="ECO:0000313" key="1">
    <source>
        <dbReference type="EMBL" id="TKK69751.1"/>
    </source>
</evidence>
<proteinExistence type="predicted"/>
<gene>
    <name evidence="1" type="ORF">FC093_06580</name>
</gene>
<sequence>MRVLATILLFISIFLQTFTSFVIQAEYLLNKSYIANNLCVNKDKPAMHCNGKCYLSKRLKEQEKQDQQAPTSKKERLEVIPFFLPKQFSFAVVSISTRQEYYVTDTPISSAFLCSIFHPPTF</sequence>
<organism evidence="1 2">
    <name type="scientific">Ilyomonas limi</name>
    <dbReference type="NCBI Taxonomy" id="2575867"/>
    <lineage>
        <taxon>Bacteria</taxon>
        <taxon>Pseudomonadati</taxon>
        <taxon>Bacteroidota</taxon>
        <taxon>Chitinophagia</taxon>
        <taxon>Chitinophagales</taxon>
        <taxon>Chitinophagaceae</taxon>
        <taxon>Ilyomonas</taxon>
    </lineage>
</organism>
<dbReference type="AlphaFoldDB" id="A0A4U3L3L5"/>
<accession>A0A4U3L3L5</accession>
<reference evidence="1 2" key="1">
    <citation type="submission" date="2019-05" db="EMBL/GenBank/DDBJ databases">
        <title>Panacibacter sp. strain 17mud1-8 Genome sequencing and assembly.</title>
        <authorList>
            <person name="Chhetri G."/>
        </authorList>
    </citation>
    <scope>NUCLEOTIDE SEQUENCE [LARGE SCALE GENOMIC DNA]</scope>
    <source>
        <strain evidence="1 2">17mud1-8</strain>
    </source>
</reference>
<keyword evidence="2" id="KW-1185">Reference proteome</keyword>
<name>A0A4U3L3L5_9BACT</name>
<dbReference type="Proteomes" id="UP000305848">
    <property type="component" value="Unassembled WGS sequence"/>
</dbReference>
<evidence type="ECO:0000313" key="2">
    <source>
        <dbReference type="Proteomes" id="UP000305848"/>
    </source>
</evidence>
<comment type="caution">
    <text evidence="1">The sequence shown here is derived from an EMBL/GenBank/DDBJ whole genome shotgun (WGS) entry which is preliminary data.</text>
</comment>
<dbReference type="EMBL" id="SZQL01000004">
    <property type="protein sequence ID" value="TKK69751.1"/>
    <property type="molecule type" value="Genomic_DNA"/>
</dbReference>
<protein>
    <submittedName>
        <fullName evidence="1">Uncharacterized protein</fullName>
    </submittedName>
</protein>